<feature type="compositionally biased region" description="Basic and acidic residues" evidence="1">
    <location>
        <begin position="54"/>
        <end position="69"/>
    </location>
</feature>
<accession>A0ABT9RU65</accession>
<feature type="region of interest" description="Disordered" evidence="1">
    <location>
        <begin position="32"/>
        <end position="76"/>
    </location>
</feature>
<reference evidence="3 4" key="1">
    <citation type="submission" date="2023-07" db="EMBL/GenBank/DDBJ databases">
        <title>Sorghum-associated microbial communities from plants grown in Nebraska, USA.</title>
        <authorList>
            <person name="Schachtman D."/>
        </authorList>
    </citation>
    <scope>NUCLEOTIDE SEQUENCE [LARGE SCALE GENOMIC DNA]</scope>
    <source>
        <strain evidence="3 4">CC222</strain>
    </source>
</reference>
<evidence type="ECO:0000313" key="4">
    <source>
        <dbReference type="Proteomes" id="UP001226577"/>
    </source>
</evidence>
<gene>
    <name evidence="3" type="ORF">J2X98_002205</name>
</gene>
<keyword evidence="4" id="KW-1185">Reference proteome</keyword>
<protein>
    <recommendedName>
        <fullName evidence="5">Peptidase M23</fullName>
    </recommendedName>
</protein>
<dbReference type="Pfam" id="PF07485">
    <property type="entry name" value="DUF1529"/>
    <property type="match status" value="2"/>
</dbReference>
<dbReference type="EMBL" id="JAUSRE010000010">
    <property type="protein sequence ID" value="MDP9888612.1"/>
    <property type="molecule type" value="Genomic_DNA"/>
</dbReference>
<comment type="caution">
    <text evidence="3">The sequence shown here is derived from an EMBL/GenBank/DDBJ whole genome shotgun (WGS) entry which is preliminary data.</text>
</comment>
<evidence type="ECO:0000256" key="1">
    <source>
        <dbReference type="SAM" id="MobiDB-lite"/>
    </source>
</evidence>
<feature type="chain" id="PRO_5047493219" description="Peptidase M23" evidence="2">
    <location>
        <begin position="30"/>
        <end position="336"/>
    </location>
</feature>
<dbReference type="RefSeq" id="WP_307307832.1">
    <property type="nucleotide sequence ID" value="NZ_JAUSRE010000010.1"/>
</dbReference>
<name>A0ABT9RU65_9MICC</name>
<sequence length="336" mass="35320">MKTPTTEARLRRLLPPVLLLILAALTACTAPTPAGPSPSGAMSEGGAMQPATEQGEREPEATSDADWKPVTDALGRTGKFGDNNTVYRIPLPRTDLHVTSQGVDIKPGLSLGGYAAFAKYDDGVMLMGDLVVTEAELPKVTDALQAHGIEQTAVHKHLLEQSPAVWWTHIHAMGDPVKIAEGIKAALDATAIPAPAAPAATQPPVDLDTAAIDAALGRKGTADGGIYKYSLARKETITDGNDILPPTFGITTAVNFQPLGGGKAAINGDFALTESEVQPVMQALRKGSIDIVELHSHSLTEQPRLFYLHFWAVNDATALAKALRPALDANGLKPTA</sequence>
<dbReference type="Proteomes" id="UP001226577">
    <property type="component" value="Unassembled WGS sequence"/>
</dbReference>
<evidence type="ECO:0000256" key="2">
    <source>
        <dbReference type="SAM" id="SignalP"/>
    </source>
</evidence>
<dbReference type="InterPro" id="IPR011094">
    <property type="entry name" value="Uncharacterised_LppY/LpqO"/>
</dbReference>
<evidence type="ECO:0000313" key="3">
    <source>
        <dbReference type="EMBL" id="MDP9888612.1"/>
    </source>
</evidence>
<evidence type="ECO:0008006" key="5">
    <source>
        <dbReference type="Google" id="ProtNLM"/>
    </source>
</evidence>
<feature type="signal peptide" evidence="2">
    <location>
        <begin position="1"/>
        <end position="29"/>
    </location>
</feature>
<organism evidence="3 4">
    <name type="scientific">Pseudarthrobacter enclensis</name>
    <dbReference type="NCBI Taxonomy" id="993070"/>
    <lineage>
        <taxon>Bacteria</taxon>
        <taxon>Bacillati</taxon>
        <taxon>Actinomycetota</taxon>
        <taxon>Actinomycetes</taxon>
        <taxon>Micrococcales</taxon>
        <taxon>Micrococcaceae</taxon>
        <taxon>Pseudarthrobacter</taxon>
    </lineage>
</organism>
<proteinExistence type="predicted"/>
<keyword evidence="2" id="KW-0732">Signal</keyword>
<dbReference type="PROSITE" id="PS51257">
    <property type="entry name" value="PROKAR_LIPOPROTEIN"/>
    <property type="match status" value="1"/>
</dbReference>
<feature type="compositionally biased region" description="Low complexity" evidence="1">
    <location>
        <begin position="32"/>
        <end position="47"/>
    </location>
</feature>